<evidence type="ECO:0000313" key="3">
    <source>
        <dbReference type="Proteomes" id="UP001589818"/>
    </source>
</evidence>
<evidence type="ECO:0008006" key="4">
    <source>
        <dbReference type="Google" id="ProtNLM"/>
    </source>
</evidence>
<feature type="transmembrane region" description="Helical" evidence="1">
    <location>
        <begin position="133"/>
        <end position="152"/>
    </location>
</feature>
<feature type="transmembrane region" description="Helical" evidence="1">
    <location>
        <begin position="444"/>
        <end position="463"/>
    </location>
</feature>
<keyword evidence="3" id="KW-1185">Reference proteome</keyword>
<dbReference type="Proteomes" id="UP001589818">
    <property type="component" value="Unassembled WGS sequence"/>
</dbReference>
<evidence type="ECO:0000313" key="2">
    <source>
        <dbReference type="EMBL" id="MFC0392138.1"/>
    </source>
</evidence>
<feature type="transmembrane region" description="Helical" evidence="1">
    <location>
        <begin position="7"/>
        <end position="29"/>
    </location>
</feature>
<gene>
    <name evidence="2" type="ORF">ACFFJ8_12275</name>
</gene>
<sequence>MRRLVTLELAAVVAAACIAIYLLFIGPFIGVADNGDFLRIMGTVGLNYYDALESYEDRFFGFAHANFAYDSFFRGAYVSTQIILVFIARFAGMIFNGDAFDIRVLGALYTLLLLAAAYLIIKYNKTESRVTGFILAACIVFVFCDIAYLAYFNSFFGEPVSFVFMLMTFGLGLWLTKQERPSNKVLVLFFVSVLFLSFSKIQNAPIGVAFALIGLRYMSLKRDWKWRRLAMWCSAGIFLIAVVMYVTAPKELKHINLYQTVFFGILNDSPDVLGDLEELGLPERLSVLAGTNYFQTDTVIKQDDPSLKADFYDRMSHTDVLLFYLKHPGRLIDKMEYAASNGMSIRPYYLGNYEKSEGKPSGTLSLTYSTWSEFKNKYVPKSLLFIVIFYVLYYVAALFEYLRRPTVRERIAIELFMLIGLVGIFSFLVPILGDGQADMGKHLFMFNVCLDMMFVTALVWVVYQLASLKRSRRSYYY</sequence>
<protein>
    <recommendedName>
        <fullName evidence="4">Glycosyltransferase RgtA/B/C/D-like domain-containing protein</fullName>
    </recommendedName>
</protein>
<feature type="transmembrane region" description="Helical" evidence="1">
    <location>
        <begin position="159"/>
        <end position="176"/>
    </location>
</feature>
<keyword evidence="1" id="KW-0812">Transmembrane</keyword>
<feature type="transmembrane region" description="Helical" evidence="1">
    <location>
        <begin position="378"/>
        <end position="399"/>
    </location>
</feature>
<accession>A0ABV6J8D2</accession>
<organism evidence="2 3">
    <name type="scientific">Paenibacillus mendelii</name>
    <dbReference type="NCBI Taxonomy" id="206163"/>
    <lineage>
        <taxon>Bacteria</taxon>
        <taxon>Bacillati</taxon>
        <taxon>Bacillota</taxon>
        <taxon>Bacilli</taxon>
        <taxon>Bacillales</taxon>
        <taxon>Paenibacillaceae</taxon>
        <taxon>Paenibacillus</taxon>
    </lineage>
</organism>
<name>A0ABV6J8D2_9BACL</name>
<comment type="caution">
    <text evidence="2">The sequence shown here is derived from an EMBL/GenBank/DDBJ whole genome shotgun (WGS) entry which is preliminary data.</text>
</comment>
<evidence type="ECO:0000256" key="1">
    <source>
        <dbReference type="SAM" id="Phobius"/>
    </source>
</evidence>
<feature type="transmembrane region" description="Helical" evidence="1">
    <location>
        <begin position="229"/>
        <end position="248"/>
    </location>
</feature>
<feature type="transmembrane region" description="Helical" evidence="1">
    <location>
        <begin position="102"/>
        <end position="121"/>
    </location>
</feature>
<proteinExistence type="predicted"/>
<keyword evidence="1" id="KW-1133">Transmembrane helix</keyword>
<feature type="transmembrane region" description="Helical" evidence="1">
    <location>
        <begin position="188"/>
        <end position="217"/>
    </location>
</feature>
<dbReference type="EMBL" id="JBHLVF010000017">
    <property type="protein sequence ID" value="MFC0392138.1"/>
    <property type="molecule type" value="Genomic_DNA"/>
</dbReference>
<dbReference type="RefSeq" id="WP_204819256.1">
    <property type="nucleotide sequence ID" value="NZ_JANHOF010000003.1"/>
</dbReference>
<keyword evidence="1" id="KW-0472">Membrane</keyword>
<feature type="transmembrane region" description="Helical" evidence="1">
    <location>
        <begin position="411"/>
        <end position="432"/>
    </location>
</feature>
<reference evidence="2 3" key="1">
    <citation type="submission" date="2024-09" db="EMBL/GenBank/DDBJ databases">
        <authorList>
            <person name="Sun Q."/>
            <person name="Mori K."/>
        </authorList>
    </citation>
    <scope>NUCLEOTIDE SEQUENCE [LARGE SCALE GENOMIC DNA]</scope>
    <source>
        <strain evidence="2 3">CCM 4839</strain>
    </source>
</reference>
<feature type="transmembrane region" description="Helical" evidence="1">
    <location>
        <begin position="76"/>
        <end position="95"/>
    </location>
</feature>